<dbReference type="SUPFAM" id="SSF53448">
    <property type="entry name" value="Nucleotide-diphospho-sugar transferases"/>
    <property type="match status" value="1"/>
</dbReference>
<dbReference type="Proteomes" id="UP001597013">
    <property type="component" value="Unassembled WGS sequence"/>
</dbReference>
<feature type="domain" description="Glycosyltransferase 2-like" evidence="1">
    <location>
        <begin position="8"/>
        <end position="180"/>
    </location>
</feature>
<dbReference type="RefSeq" id="WP_386130374.1">
    <property type="nucleotide sequence ID" value="NZ_JBHTJL010000011.1"/>
</dbReference>
<comment type="caution">
    <text evidence="2">The sequence shown here is derived from an EMBL/GenBank/DDBJ whole genome shotgun (WGS) entry which is preliminary data.</text>
</comment>
<reference evidence="3" key="1">
    <citation type="journal article" date="2019" name="Int. J. Syst. Evol. Microbiol.">
        <title>The Global Catalogue of Microorganisms (GCM) 10K type strain sequencing project: providing services to taxonomists for standard genome sequencing and annotation.</title>
        <authorList>
            <consortium name="The Broad Institute Genomics Platform"/>
            <consortium name="The Broad Institute Genome Sequencing Center for Infectious Disease"/>
            <person name="Wu L."/>
            <person name="Ma J."/>
        </authorList>
    </citation>
    <scope>NUCLEOTIDE SEQUENCE [LARGE SCALE GENOMIC DNA]</scope>
    <source>
        <strain evidence="3">CCUG 62215</strain>
    </source>
</reference>
<evidence type="ECO:0000259" key="1">
    <source>
        <dbReference type="Pfam" id="PF00535"/>
    </source>
</evidence>
<sequence length="268" mass="30858">MAKRLTSSLIISTYNWPEALDLVLKSVLNQSEFPDEILIADDGSSEETKDLIESYVSKFDIPIIHVWQEDKGFQKSKILNQAIAKAKGEYLIQIDGDCIIHKHFVKDHLTEAETGYYLFGGRVNIQESFLPTLFKTKKINFSPFSKGIKKRPRAFYSPILAKFQGEVPEISEKFRGCNTSYFRKDAIAVNGYDEAFIGWGREDSEFMRRLHHNGIKGKRLKFKGILFHIFHVEKSRERLDANDDIELQTITSKSKWAENGIDKYLPKA</sequence>
<accession>A0ABW3NAW6</accession>
<proteinExistence type="predicted"/>
<name>A0ABW3NAW6_9FLAO</name>
<dbReference type="EMBL" id="JBHTJL010000011">
    <property type="protein sequence ID" value="MFD1063446.1"/>
    <property type="molecule type" value="Genomic_DNA"/>
</dbReference>
<dbReference type="InterPro" id="IPR001173">
    <property type="entry name" value="Glyco_trans_2-like"/>
</dbReference>
<dbReference type="Pfam" id="PF00535">
    <property type="entry name" value="Glycos_transf_2"/>
    <property type="match status" value="1"/>
</dbReference>
<dbReference type="PANTHER" id="PTHR43685:SF3">
    <property type="entry name" value="SLR2126 PROTEIN"/>
    <property type="match status" value="1"/>
</dbReference>
<gene>
    <name evidence="2" type="ORF">ACFQ1Q_09335</name>
</gene>
<dbReference type="InterPro" id="IPR029044">
    <property type="entry name" value="Nucleotide-diphossugar_trans"/>
</dbReference>
<dbReference type="PANTHER" id="PTHR43685">
    <property type="entry name" value="GLYCOSYLTRANSFERASE"/>
    <property type="match status" value="1"/>
</dbReference>
<dbReference type="InterPro" id="IPR050834">
    <property type="entry name" value="Glycosyltransf_2"/>
</dbReference>
<keyword evidence="3" id="KW-1185">Reference proteome</keyword>
<evidence type="ECO:0000313" key="2">
    <source>
        <dbReference type="EMBL" id="MFD1063446.1"/>
    </source>
</evidence>
<organism evidence="2 3">
    <name type="scientific">Winogradskyella litorisediminis</name>
    <dbReference type="NCBI Taxonomy" id="1156618"/>
    <lineage>
        <taxon>Bacteria</taxon>
        <taxon>Pseudomonadati</taxon>
        <taxon>Bacteroidota</taxon>
        <taxon>Flavobacteriia</taxon>
        <taxon>Flavobacteriales</taxon>
        <taxon>Flavobacteriaceae</taxon>
        <taxon>Winogradskyella</taxon>
    </lineage>
</organism>
<dbReference type="Gene3D" id="3.90.550.10">
    <property type="entry name" value="Spore Coat Polysaccharide Biosynthesis Protein SpsA, Chain A"/>
    <property type="match status" value="1"/>
</dbReference>
<protein>
    <submittedName>
        <fullName evidence="2">Glycosyltransferase family 2 protein</fullName>
    </submittedName>
</protein>
<dbReference type="CDD" id="cd06420">
    <property type="entry name" value="GT2_Chondriotin_Pol_N"/>
    <property type="match status" value="1"/>
</dbReference>
<evidence type="ECO:0000313" key="3">
    <source>
        <dbReference type="Proteomes" id="UP001597013"/>
    </source>
</evidence>